<keyword evidence="2" id="KW-0472">Membrane</keyword>
<keyword evidence="5" id="KW-1185">Reference proteome</keyword>
<keyword evidence="2" id="KW-1133">Transmembrane helix</keyword>
<proteinExistence type="predicted"/>
<feature type="transmembrane region" description="Helical" evidence="2">
    <location>
        <begin position="25"/>
        <end position="47"/>
    </location>
</feature>
<protein>
    <submittedName>
        <fullName evidence="4">DUF4097 domain-containing protein</fullName>
    </submittedName>
</protein>
<evidence type="ECO:0000256" key="1">
    <source>
        <dbReference type="SAM" id="MobiDB-lite"/>
    </source>
</evidence>
<evidence type="ECO:0000313" key="4">
    <source>
        <dbReference type="EMBL" id="MDA0185620.1"/>
    </source>
</evidence>
<feature type="domain" description="DUF4097" evidence="3">
    <location>
        <begin position="139"/>
        <end position="228"/>
    </location>
</feature>
<accession>A0A9X3NF99</accession>
<name>A0A9X3NF99_9ACTN</name>
<gene>
    <name evidence="4" type="ORF">OJ997_35270</name>
</gene>
<dbReference type="RefSeq" id="WP_270030131.1">
    <property type="nucleotide sequence ID" value="NZ_JAPDDP010000127.1"/>
</dbReference>
<evidence type="ECO:0000313" key="5">
    <source>
        <dbReference type="Proteomes" id="UP001147653"/>
    </source>
</evidence>
<evidence type="ECO:0000259" key="3">
    <source>
        <dbReference type="Pfam" id="PF13349"/>
    </source>
</evidence>
<keyword evidence="2" id="KW-0812">Transmembrane</keyword>
<dbReference type="EMBL" id="JAPDDP010000127">
    <property type="protein sequence ID" value="MDA0185620.1"/>
    <property type="molecule type" value="Genomic_DNA"/>
</dbReference>
<dbReference type="Proteomes" id="UP001147653">
    <property type="component" value="Unassembled WGS sequence"/>
</dbReference>
<dbReference type="AlphaFoldDB" id="A0A9X3NF99"/>
<feature type="region of interest" description="Disordered" evidence="1">
    <location>
        <begin position="1"/>
        <end position="20"/>
    </location>
</feature>
<evidence type="ECO:0000256" key="2">
    <source>
        <dbReference type="SAM" id="Phobius"/>
    </source>
</evidence>
<comment type="caution">
    <text evidence="4">The sequence shown here is derived from an EMBL/GenBank/DDBJ whole genome shotgun (WGS) entry which is preliminary data.</text>
</comment>
<organism evidence="4 5">
    <name type="scientific">Solirubrobacter phytolaccae</name>
    <dbReference type="NCBI Taxonomy" id="1404360"/>
    <lineage>
        <taxon>Bacteria</taxon>
        <taxon>Bacillati</taxon>
        <taxon>Actinomycetota</taxon>
        <taxon>Thermoleophilia</taxon>
        <taxon>Solirubrobacterales</taxon>
        <taxon>Solirubrobacteraceae</taxon>
        <taxon>Solirubrobacter</taxon>
    </lineage>
</organism>
<sequence length="254" mass="26695">MSITGDAPVQAQQSSETTPGPAPVAWWWLVAASALVLLVVAAALVIWSARSHETRTTPYRILGDVTALRLDLGDADVEIDGGASAIEVRRIDEFSFGKPSQEVRDVRGGKVSLVSRCPEQVLGSCRVSYRLTVPDNVPLEIETTGGSVDVAGVRATVRITTDAGAIRATSFCGFSLQAVSDTGDVSTASECSADRLELRSRTGDVRAVVPAARYSIDAQSVTGEVRTRGLSSVEDAPFQIQALSTSGDVSVEAS</sequence>
<dbReference type="Pfam" id="PF13349">
    <property type="entry name" value="DUF4097"/>
    <property type="match status" value="1"/>
</dbReference>
<dbReference type="InterPro" id="IPR025164">
    <property type="entry name" value="Toastrack_DUF4097"/>
</dbReference>
<reference evidence="4" key="1">
    <citation type="submission" date="2022-10" db="EMBL/GenBank/DDBJ databases">
        <title>The WGS of Solirubrobacter phytolaccae KCTC 29190.</title>
        <authorList>
            <person name="Jiang Z."/>
        </authorList>
    </citation>
    <scope>NUCLEOTIDE SEQUENCE</scope>
    <source>
        <strain evidence="4">KCTC 29190</strain>
    </source>
</reference>